<reference evidence="1 2" key="1">
    <citation type="submission" date="2017-05" db="EMBL/GenBank/DDBJ databases">
        <authorList>
            <person name="Song R."/>
            <person name="Chenine A.L."/>
            <person name="Ruprecht R.M."/>
        </authorList>
    </citation>
    <scope>NUCLEOTIDE SEQUENCE [LARGE SCALE GENOMIC DNA]</scope>
    <source>
        <strain evidence="1 2">CECT 8663</strain>
    </source>
</reference>
<name>A0A238KFL6_9RHOB</name>
<dbReference type="InterPro" id="IPR019291">
    <property type="entry name" value="Host_attachment_protein"/>
</dbReference>
<evidence type="ECO:0000313" key="1">
    <source>
        <dbReference type="EMBL" id="SMX41304.1"/>
    </source>
</evidence>
<dbReference type="AlphaFoldDB" id="A0A238KFL6"/>
<proteinExistence type="predicted"/>
<protein>
    <submittedName>
        <fullName evidence="1">Protein required for attachment to host cells</fullName>
    </submittedName>
</protein>
<evidence type="ECO:0000313" key="2">
    <source>
        <dbReference type="Proteomes" id="UP000220836"/>
    </source>
</evidence>
<organism evidence="1 2">
    <name type="scientific">Pelagimonas varians</name>
    <dbReference type="NCBI Taxonomy" id="696760"/>
    <lineage>
        <taxon>Bacteria</taxon>
        <taxon>Pseudomonadati</taxon>
        <taxon>Pseudomonadota</taxon>
        <taxon>Alphaproteobacteria</taxon>
        <taxon>Rhodobacterales</taxon>
        <taxon>Roseobacteraceae</taxon>
        <taxon>Pelagimonas</taxon>
    </lineage>
</organism>
<dbReference type="Proteomes" id="UP000220836">
    <property type="component" value="Unassembled WGS sequence"/>
</dbReference>
<gene>
    <name evidence="1" type="ORF">PEV8663_02235</name>
</gene>
<dbReference type="RefSeq" id="WP_170125810.1">
    <property type="nucleotide sequence ID" value="NZ_FXYH01000007.1"/>
</dbReference>
<accession>A0A238KFL6</accession>
<keyword evidence="2" id="KW-1185">Reference proteome</keyword>
<sequence length="145" mass="15516">MKTSKTMIVLANSRVAKFFVNPGRGSGLVPATVETLQAAPPRLYADRAGVSHSRVGPGVSAVEQSDPKAQAEAEFAASICDFLETSLKQGDYKQLVIAAGPHMLSSIRKALSEKVSKLVIAELDKDLTQVPVMELPKHFDDVLAI</sequence>
<dbReference type="Pfam" id="PF10116">
    <property type="entry name" value="Host_attach"/>
    <property type="match status" value="1"/>
</dbReference>
<dbReference type="EMBL" id="FXYH01000007">
    <property type="protein sequence ID" value="SMX41304.1"/>
    <property type="molecule type" value="Genomic_DNA"/>
</dbReference>